<gene>
    <name evidence="7" type="ORF">L195_g041660</name>
</gene>
<name>A0A2K3M481_TRIPR</name>
<dbReference type="GO" id="GO:0009908">
    <property type="term" value="P:flower development"/>
    <property type="evidence" value="ECO:0007669"/>
    <property type="project" value="UniProtKB-KW"/>
</dbReference>
<proteinExistence type="inferred from homology"/>
<comment type="caution">
    <text evidence="7">The sequence shown here is derived from an EMBL/GenBank/DDBJ whole genome shotgun (WGS) entry which is preliminary data.</text>
</comment>
<evidence type="ECO:0000313" key="7">
    <source>
        <dbReference type="EMBL" id="PNX85590.1"/>
    </source>
</evidence>
<protein>
    <recommendedName>
        <fullName evidence="5">FRIGIDA-like protein</fullName>
    </recommendedName>
</protein>
<keyword evidence="2 5" id="KW-0217">Developmental protein</keyword>
<organism evidence="7 8">
    <name type="scientific">Trifolium pratense</name>
    <name type="common">Red clover</name>
    <dbReference type="NCBI Taxonomy" id="57577"/>
    <lineage>
        <taxon>Eukaryota</taxon>
        <taxon>Viridiplantae</taxon>
        <taxon>Streptophyta</taxon>
        <taxon>Embryophyta</taxon>
        <taxon>Tracheophyta</taxon>
        <taxon>Spermatophyta</taxon>
        <taxon>Magnoliopsida</taxon>
        <taxon>eudicotyledons</taxon>
        <taxon>Gunneridae</taxon>
        <taxon>Pentapetalae</taxon>
        <taxon>rosids</taxon>
        <taxon>fabids</taxon>
        <taxon>Fabales</taxon>
        <taxon>Fabaceae</taxon>
        <taxon>Papilionoideae</taxon>
        <taxon>50 kb inversion clade</taxon>
        <taxon>NPAAA clade</taxon>
        <taxon>Hologalegina</taxon>
        <taxon>IRL clade</taxon>
        <taxon>Trifolieae</taxon>
        <taxon>Trifolium</taxon>
    </lineage>
</organism>
<feature type="coiled-coil region" evidence="6">
    <location>
        <begin position="77"/>
        <end position="104"/>
    </location>
</feature>
<sequence>TKREHFEGWVKELGTKHKLFESQVKQHEGQVKMFQSKEEEFNGRVREFESKEKDFEGRVREFQSKEKDFEEARKFEVKRLEVQMEDLKSKENQCEGQAKELELIDSHYEALIKLSEEEIESDDQSSLTIDGRSLQLLPSDRTEILDNLQGLSDPSKVVLDIIQNPIFRMGDNAVIIGDSHILLLEQLMRISPHIEPHVREEAMKLALHLKSNISENTENSVVVVGFLLLLSIYGLAPSFDEDEVYKLFGFAAQHKITVELFGTLGFADKASDHVFIKCVNILGTLVKG</sequence>
<feature type="non-terminal residue" evidence="7">
    <location>
        <position position="1"/>
    </location>
</feature>
<dbReference type="Proteomes" id="UP000236291">
    <property type="component" value="Unassembled WGS sequence"/>
</dbReference>
<keyword evidence="6" id="KW-0175">Coiled coil</keyword>
<dbReference type="PANTHER" id="PTHR31791">
    <property type="entry name" value="FRIGIDA-LIKE PROTEIN 3-RELATED"/>
    <property type="match status" value="1"/>
</dbReference>
<reference evidence="7 8" key="2">
    <citation type="journal article" date="2017" name="Front. Plant Sci.">
        <title>Gene Classification and Mining of Molecular Markers Useful in Red Clover (Trifolium pratense) Breeding.</title>
        <authorList>
            <person name="Istvanek J."/>
            <person name="Dluhosova J."/>
            <person name="Dluhos P."/>
            <person name="Patkova L."/>
            <person name="Nedelnik J."/>
            <person name="Repkova J."/>
        </authorList>
    </citation>
    <scope>NUCLEOTIDE SEQUENCE [LARGE SCALE GENOMIC DNA]</scope>
    <source>
        <strain evidence="8">cv. Tatra</strain>
        <tissue evidence="7">Young leaves</tissue>
    </source>
</reference>
<dbReference type="ExpressionAtlas" id="A0A2K3M481">
    <property type="expression patterns" value="baseline"/>
</dbReference>
<evidence type="ECO:0000313" key="8">
    <source>
        <dbReference type="Proteomes" id="UP000236291"/>
    </source>
</evidence>
<evidence type="ECO:0000256" key="2">
    <source>
        <dbReference type="ARBA" id="ARBA00022473"/>
    </source>
</evidence>
<evidence type="ECO:0000256" key="4">
    <source>
        <dbReference type="ARBA" id="ARBA00023089"/>
    </source>
</evidence>
<dbReference type="AlphaFoldDB" id="A0A2K3M481"/>
<dbReference type="PANTHER" id="PTHR31791:SF37">
    <property type="entry name" value="A_TM021B04.7 PROTEIN"/>
    <property type="match status" value="1"/>
</dbReference>
<evidence type="ECO:0000256" key="3">
    <source>
        <dbReference type="ARBA" id="ARBA00022782"/>
    </source>
</evidence>
<keyword evidence="4 5" id="KW-0287">Flowering</keyword>
<dbReference type="EMBL" id="ASHM01049134">
    <property type="protein sequence ID" value="PNX85590.1"/>
    <property type="molecule type" value="Genomic_DNA"/>
</dbReference>
<dbReference type="STRING" id="57577.A0A2K3M481"/>
<keyword evidence="3 5" id="KW-0221">Differentiation</keyword>
<evidence type="ECO:0000256" key="6">
    <source>
        <dbReference type="SAM" id="Coils"/>
    </source>
</evidence>
<dbReference type="Pfam" id="PF07899">
    <property type="entry name" value="Frigida"/>
    <property type="match status" value="1"/>
</dbReference>
<accession>A0A2K3M481</accession>
<reference evidence="7 8" key="1">
    <citation type="journal article" date="2014" name="Am. J. Bot.">
        <title>Genome assembly and annotation for red clover (Trifolium pratense; Fabaceae).</title>
        <authorList>
            <person name="Istvanek J."/>
            <person name="Jaros M."/>
            <person name="Krenek A."/>
            <person name="Repkova J."/>
        </authorList>
    </citation>
    <scope>NUCLEOTIDE SEQUENCE [LARGE SCALE GENOMIC DNA]</scope>
    <source>
        <strain evidence="8">cv. Tatra</strain>
        <tissue evidence="7">Young leaves</tissue>
    </source>
</reference>
<dbReference type="InterPro" id="IPR012474">
    <property type="entry name" value="Frigida"/>
</dbReference>
<dbReference type="GO" id="GO:0030154">
    <property type="term" value="P:cell differentiation"/>
    <property type="evidence" value="ECO:0007669"/>
    <property type="project" value="UniProtKB-KW"/>
</dbReference>
<evidence type="ECO:0000256" key="1">
    <source>
        <dbReference type="ARBA" id="ARBA00008956"/>
    </source>
</evidence>
<evidence type="ECO:0000256" key="5">
    <source>
        <dbReference type="RuleBase" id="RU364012"/>
    </source>
</evidence>
<comment type="similarity">
    <text evidence="1 5">Belongs to the Frigida family.</text>
</comment>